<evidence type="ECO:0008006" key="3">
    <source>
        <dbReference type="Google" id="ProtNLM"/>
    </source>
</evidence>
<protein>
    <recommendedName>
        <fullName evidence="3">ATP-grasp domain-containing protein</fullName>
    </recommendedName>
</protein>
<dbReference type="Proteomes" id="UP000319040">
    <property type="component" value="Unassembled WGS sequence"/>
</dbReference>
<proteinExistence type="predicted"/>
<accession>A0A521AVZ0</accession>
<dbReference type="RefSeq" id="WP_142531823.1">
    <property type="nucleotide sequence ID" value="NZ_FXTB01000001.1"/>
</dbReference>
<dbReference type="EMBL" id="FXTB01000001">
    <property type="protein sequence ID" value="SMO38998.1"/>
    <property type="molecule type" value="Genomic_DNA"/>
</dbReference>
<reference evidence="1 2" key="1">
    <citation type="submission" date="2017-05" db="EMBL/GenBank/DDBJ databases">
        <authorList>
            <person name="Varghese N."/>
            <person name="Submissions S."/>
        </authorList>
    </citation>
    <scope>NUCLEOTIDE SEQUENCE [LARGE SCALE GENOMIC DNA]</scope>
    <source>
        <strain evidence="1 2">DSM 27040</strain>
    </source>
</reference>
<keyword evidence="2" id="KW-1185">Reference proteome</keyword>
<gene>
    <name evidence="1" type="ORF">SAMN06265379_101446</name>
</gene>
<dbReference type="OrthoDB" id="5291617at2"/>
<organism evidence="1 2">
    <name type="scientific">Saccharicrinis carchari</name>
    <dbReference type="NCBI Taxonomy" id="1168039"/>
    <lineage>
        <taxon>Bacteria</taxon>
        <taxon>Pseudomonadati</taxon>
        <taxon>Bacteroidota</taxon>
        <taxon>Bacteroidia</taxon>
        <taxon>Marinilabiliales</taxon>
        <taxon>Marinilabiliaceae</taxon>
        <taxon>Saccharicrinis</taxon>
    </lineage>
</organism>
<name>A0A521AVZ0_SACCC</name>
<dbReference type="SUPFAM" id="SSF56059">
    <property type="entry name" value="Glutathione synthetase ATP-binding domain-like"/>
    <property type="match status" value="1"/>
</dbReference>
<dbReference type="AlphaFoldDB" id="A0A521AVZ0"/>
<evidence type="ECO:0000313" key="1">
    <source>
        <dbReference type="EMBL" id="SMO38998.1"/>
    </source>
</evidence>
<evidence type="ECO:0000313" key="2">
    <source>
        <dbReference type="Proteomes" id="UP000319040"/>
    </source>
</evidence>
<sequence>MSDLYIFNPTGEMAIANGMHSFMPPRNLVRFEEDLAFLPSFYASDKDIVYTPRLPEPDFLALWHKLGLPHINYSDTLKLPQVPYNYLRPWSWTPAIHHKTKHLKPYCSVHFKQSPNYMWKQSSRDFFSRETTNRVQCLLNQDRNTENAIVVQTPAINISSIAQLDVWLAKQHAVILKTPWSSSGRGIHVIDPAKGRNANYAWIKGALKQQGFVTAEPLLDKVFDFSFQLNLRQNGEMDFSGISYSINDSKQHFIGAHINWPYQANEISELLTHTVLEQAVQRLIKAIKKIEPHTYYQGPIGVDAIVYRTATGNLKIHPCIDINWRYNMGLINISMKRFVHPDSIGTWRIASFAHGKWNNFIEQNRQLKPLHIANGNLLSGFINMTPPNINAMFGVWMDVRRKPVPSVKYNSW</sequence>